<keyword evidence="3" id="KW-0472">Membrane</keyword>
<keyword evidence="5" id="KW-1185">Reference proteome</keyword>
<dbReference type="InterPro" id="IPR002347">
    <property type="entry name" value="SDR_fam"/>
</dbReference>
<gene>
    <name evidence="4" type="ORF">BN85300470</name>
</gene>
<dbReference type="PROSITE" id="PS00061">
    <property type="entry name" value="ADH_SHORT"/>
    <property type="match status" value="1"/>
</dbReference>
<comment type="similarity">
    <text evidence="1">Belongs to the short-chain dehydrogenases/reductases (SDR) family.</text>
</comment>
<reference evidence="4 5" key="1">
    <citation type="journal article" date="2013" name="J. Mol. Microbiol. Biotechnol.">
        <title>Analysis of the Complete Genomes of Acholeplasma brassicae , A. palmae and A. laidlawii and Their Comparison to the Obligate Parasites from ' Candidatus Phytoplasma'.</title>
        <authorList>
            <person name="Kube M."/>
            <person name="Siewert C."/>
            <person name="Migdoll A.M."/>
            <person name="Duduk B."/>
            <person name="Holz S."/>
            <person name="Rabus R."/>
            <person name="Seemuller E."/>
            <person name="Mitrovic J."/>
            <person name="Muller I."/>
            <person name="Buttner C."/>
            <person name="Reinhardt R."/>
        </authorList>
    </citation>
    <scope>NUCLEOTIDE SEQUENCE [LARGE SCALE GENOMIC DNA]</scope>
    <source>
        <strain evidence="5">0502</strain>
    </source>
</reference>
<dbReference type="InterPro" id="IPR020904">
    <property type="entry name" value="Sc_DH/Rdtase_CS"/>
</dbReference>
<dbReference type="Gene3D" id="3.40.50.720">
    <property type="entry name" value="NAD(P)-binding Rossmann-like Domain"/>
    <property type="match status" value="1"/>
</dbReference>
<dbReference type="Pfam" id="PF00106">
    <property type="entry name" value="adh_short"/>
    <property type="match status" value="1"/>
</dbReference>
<dbReference type="HOGENOM" id="CLU_010194_2_1_14"/>
<evidence type="ECO:0000313" key="5">
    <source>
        <dbReference type="Proteomes" id="UP000032737"/>
    </source>
</evidence>
<evidence type="ECO:0000256" key="1">
    <source>
        <dbReference type="ARBA" id="ARBA00006484"/>
    </source>
</evidence>
<keyword evidence="3" id="KW-1133">Transmembrane helix</keyword>
<feature type="transmembrane region" description="Helical" evidence="3">
    <location>
        <begin position="126"/>
        <end position="146"/>
    </location>
</feature>
<evidence type="ECO:0000256" key="3">
    <source>
        <dbReference type="SAM" id="Phobius"/>
    </source>
</evidence>
<dbReference type="PRINTS" id="PR00081">
    <property type="entry name" value="GDHRDH"/>
</dbReference>
<dbReference type="Proteomes" id="UP000032737">
    <property type="component" value="Chromosome"/>
</dbReference>
<keyword evidence="3" id="KW-0812">Transmembrane</keyword>
<dbReference type="GO" id="GO:0016491">
    <property type="term" value="F:oxidoreductase activity"/>
    <property type="evidence" value="ECO:0007669"/>
    <property type="project" value="UniProtKB-KW"/>
</dbReference>
<name>U4KQS0_9MOLU</name>
<keyword evidence="2" id="KW-0560">Oxidoreductase</keyword>
<dbReference type="AlphaFoldDB" id="U4KQS0"/>
<dbReference type="PANTHER" id="PTHR44196">
    <property type="entry name" value="DEHYDROGENASE/REDUCTASE SDR FAMILY MEMBER 7B"/>
    <property type="match status" value="1"/>
</dbReference>
<dbReference type="RefSeq" id="WP_030003942.1">
    <property type="nucleotide sequence ID" value="NC_022549.1"/>
</dbReference>
<dbReference type="KEGG" id="abra:BN85300470"/>
<sequence length="253" mass="29116">MELKNKKVVITGASKGIGLEVVNQLLDEGAFVYAISRQMTRLDFSHERLIKQDADLSKENERADVFNHALKTLGSIDLFISNAGFAYYERLSSYEESHVNAIYDLNVKQTIDFAVKMKELHQDKPFTFVSTISATAFVSLPGYALYSSTKAALRAFMDGYRFEMNKDQHLISLYPVATHTAFFERAKQTHKPWPVQKSSLVAKVLIKGIKKNKKNIHPSKIFKYGYLLTPWFFKLYNLREKKIFDQLVKKNNQ</sequence>
<dbReference type="OrthoDB" id="9775296at2"/>
<dbReference type="SUPFAM" id="SSF51735">
    <property type="entry name" value="NAD(P)-binding Rossmann-fold domains"/>
    <property type="match status" value="1"/>
</dbReference>
<evidence type="ECO:0000313" key="4">
    <source>
        <dbReference type="EMBL" id="CCV65068.1"/>
    </source>
</evidence>
<evidence type="ECO:0000256" key="2">
    <source>
        <dbReference type="ARBA" id="ARBA00023002"/>
    </source>
</evidence>
<organism evidence="4 5">
    <name type="scientific">Acholeplasma brassicae</name>
    <dbReference type="NCBI Taxonomy" id="61635"/>
    <lineage>
        <taxon>Bacteria</taxon>
        <taxon>Bacillati</taxon>
        <taxon>Mycoplasmatota</taxon>
        <taxon>Mollicutes</taxon>
        <taxon>Acholeplasmatales</taxon>
        <taxon>Acholeplasmataceae</taxon>
        <taxon>Acholeplasma</taxon>
    </lineage>
</organism>
<protein>
    <submittedName>
        <fullName evidence="4">Short-chain dehydrogenase/reductase SDR</fullName>
    </submittedName>
</protein>
<dbReference type="PANTHER" id="PTHR44196:SF1">
    <property type="entry name" value="DEHYDROGENASE_REDUCTASE SDR FAMILY MEMBER 7B"/>
    <property type="match status" value="1"/>
</dbReference>
<dbReference type="InterPro" id="IPR036291">
    <property type="entry name" value="NAD(P)-bd_dom_sf"/>
</dbReference>
<dbReference type="GO" id="GO:0016020">
    <property type="term" value="C:membrane"/>
    <property type="evidence" value="ECO:0007669"/>
    <property type="project" value="TreeGrafter"/>
</dbReference>
<proteinExistence type="inferred from homology"/>
<accession>U4KQS0</accession>
<dbReference type="EMBL" id="FO681348">
    <property type="protein sequence ID" value="CCV65068.1"/>
    <property type="molecule type" value="Genomic_DNA"/>
</dbReference>
<dbReference type="STRING" id="61635.BN85300470"/>